<evidence type="ECO:0000313" key="8">
    <source>
        <dbReference type="Proteomes" id="UP000549394"/>
    </source>
</evidence>
<organism evidence="7 8">
    <name type="scientific">Dimorphilus gyrociliatus</name>
    <dbReference type="NCBI Taxonomy" id="2664684"/>
    <lineage>
        <taxon>Eukaryota</taxon>
        <taxon>Metazoa</taxon>
        <taxon>Spiralia</taxon>
        <taxon>Lophotrochozoa</taxon>
        <taxon>Annelida</taxon>
        <taxon>Polychaeta</taxon>
        <taxon>Polychaeta incertae sedis</taxon>
        <taxon>Dinophilidae</taxon>
        <taxon>Dimorphilus</taxon>
    </lineage>
</organism>
<comment type="subcellular location">
    <subcellularLocation>
        <location evidence="1">Membrane</location>
        <topology evidence="1">Multi-pass membrane protein</topology>
    </subcellularLocation>
</comment>
<protein>
    <submittedName>
        <fullName evidence="7">DgyrCDS10586</fullName>
    </submittedName>
</protein>
<gene>
    <name evidence="7" type="ORF">DGYR_LOCUS9988</name>
</gene>
<keyword evidence="4 6" id="KW-1133">Transmembrane helix</keyword>
<reference evidence="7 8" key="1">
    <citation type="submission" date="2020-08" db="EMBL/GenBank/DDBJ databases">
        <authorList>
            <person name="Hejnol A."/>
        </authorList>
    </citation>
    <scope>NUCLEOTIDE SEQUENCE [LARGE SCALE GENOMIC DNA]</scope>
</reference>
<sequence>MGCCGPKLSVCGLILGVWGTIMLTLMGIFFQVQSPALVEDLPINEDLFDNAKSDGERAKHLDGLYQQASYNCFISAGMYLGVLVFSFIMFKLNERKSGYSSA</sequence>
<evidence type="ECO:0000256" key="1">
    <source>
        <dbReference type="ARBA" id="ARBA00004141"/>
    </source>
</evidence>
<proteinExistence type="inferred from homology"/>
<dbReference type="OrthoDB" id="67317at2759"/>
<keyword evidence="8" id="KW-1185">Reference proteome</keyword>
<evidence type="ECO:0000313" key="7">
    <source>
        <dbReference type="EMBL" id="CAD5122138.1"/>
    </source>
</evidence>
<comment type="similarity">
    <text evidence="2">Belongs to the RNase K family.</text>
</comment>
<comment type="caution">
    <text evidence="7">The sequence shown here is derived from an EMBL/GenBank/DDBJ whole genome shotgun (WGS) entry which is preliminary data.</text>
</comment>
<accession>A0A7I8W1V4</accession>
<evidence type="ECO:0000256" key="2">
    <source>
        <dbReference type="ARBA" id="ARBA00008458"/>
    </source>
</evidence>
<dbReference type="EMBL" id="CAJFCJ010000016">
    <property type="protein sequence ID" value="CAD5122138.1"/>
    <property type="molecule type" value="Genomic_DNA"/>
</dbReference>
<keyword evidence="3 6" id="KW-0812">Transmembrane</keyword>
<keyword evidence="5 6" id="KW-0472">Membrane</keyword>
<evidence type="ECO:0000256" key="3">
    <source>
        <dbReference type="ARBA" id="ARBA00022692"/>
    </source>
</evidence>
<feature type="transmembrane region" description="Helical" evidence="6">
    <location>
        <begin position="12"/>
        <end position="32"/>
    </location>
</feature>
<dbReference type="InterPro" id="IPR026770">
    <property type="entry name" value="RNase_K"/>
</dbReference>
<dbReference type="AlphaFoldDB" id="A0A7I8W1V4"/>
<feature type="transmembrane region" description="Helical" evidence="6">
    <location>
        <begin position="68"/>
        <end position="90"/>
    </location>
</feature>
<dbReference type="Proteomes" id="UP000549394">
    <property type="component" value="Unassembled WGS sequence"/>
</dbReference>
<evidence type="ECO:0000256" key="6">
    <source>
        <dbReference type="SAM" id="Phobius"/>
    </source>
</evidence>
<dbReference type="PANTHER" id="PTHR31733">
    <property type="entry name" value="RIBONUCLEASE KAPPA"/>
    <property type="match status" value="1"/>
</dbReference>
<name>A0A7I8W1V4_9ANNE</name>
<evidence type="ECO:0000256" key="4">
    <source>
        <dbReference type="ARBA" id="ARBA00022989"/>
    </source>
</evidence>
<dbReference type="GO" id="GO:0016020">
    <property type="term" value="C:membrane"/>
    <property type="evidence" value="ECO:0007669"/>
    <property type="project" value="UniProtKB-SubCell"/>
</dbReference>
<evidence type="ECO:0000256" key="5">
    <source>
        <dbReference type="ARBA" id="ARBA00023136"/>
    </source>
</evidence>
<dbReference type="GO" id="GO:0004521">
    <property type="term" value="F:RNA endonuclease activity"/>
    <property type="evidence" value="ECO:0007669"/>
    <property type="project" value="InterPro"/>
</dbReference>